<dbReference type="GO" id="GO:0004848">
    <property type="term" value="F:ureidoglycolate hydrolase activity"/>
    <property type="evidence" value="ECO:0007669"/>
    <property type="project" value="InterPro"/>
</dbReference>
<evidence type="ECO:0000256" key="2">
    <source>
        <dbReference type="ARBA" id="ARBA00022631"/>
    </source>
</evidence>
<dbReference type="InterPro" id="IPR036188">
    <property type="entry name" value="FAD/NAD-bd_sf"/>
</dbReference>
<dbReference type="InterPro" id="IPR011051">
    <property type="entry name" value="RmlC_Cupin_sf"/>
</dbReference>
<dbReference type="SUPFAM" id="SSF51905">
    <property type="entry name" value="FAD/NAD(P)-binding domain"/>
    <property type="match status" value="1"/>
</dbReference>
<keyword evidence="2" id="KW-0659">Purine metabolism</keyword>
<dbReference type="AlphaFoldDB" id="A0A7S3JV54"/>
<dbReference type="EMBL" id="HBIJ01009517">
    <property type="protein sequence ID" value="CAE0365941.1"/>
    <property type="molecule type" value="Transcribed_RNA"/>
</dbReference>
<evidence type="ECO:0000259" key="5">
    <source>
        <dbReference type="Pfam" id="PF01494"/>
    </source>
</evidence>
<evidence type="ECO:0000313" key="6">
    <source>
        <dbReference type="EMBL" id="CAE0365941.1"/>
    </source>
</evidence>
<dbReference type="InterPro" id="IPR002938">
    <property type="entry name" value="FAD-bd"/>
</dbReference>
<evidence type="ECO:0000256" key="3">
    <source>
        <dbReference type="ARBA" id="ARBA00023239"/>
    </source>
</evidence>
<evidence type="ECO:0000256" key="1">
    <source>
        <dbReference type="ARBA" id="ARBA00011738"/>
    </source>
</evidence>
<gene>
    <name evidence="6" type="ORF">ALAG00032_LOCUS6685</name>
</gene>
<dbReference type="PRINTS" id="PR00420">
    <property type="entry name" value="RNGMNOXGNASE"/>
</dbReference>
<dbReference type="PANTHER" id="PTHR35721:SF1">
    <property type="entry name" value="UREIDOGLYCOLATE HYDROLASE"/>
    <property type="match status" value="1"/>
</dbReference>
<dbReference type="Pfam" id="PF04115">
    <property type="entry name" value="Ureidogly_lyase"/>
    <property type="match status" value="1"/>
</dbReference>
<keyword evidence="3" id="KW-0456">Lyase</keyword>
<name>A0A7S3JV54_9STRA</name>
<dbReference type="Gene3D" id="2.60.120.480">
    <property type="entry name" value="Ureidoglycolate hydrolase"/>
    <property type="match status" value="1"/>
</dbReference>
<feature type="domain" description="FAD-binding" evidence="5">
    <location>
        <begin position="230"/>
        <end position="279"/>
    </location>
</feature>
<dbReference type="GO" id="GO:0000256">
    <property type="term" value="P:allantoin catabolic process"/>
    <property type="evidence" value="ECO:0007669"/>
    <property type="project" value="InterPro"/>
</dbReference>
<dbReference type="Gene3D" id="3.50.50.60">
    <property type="entry name" value="FAD/NAD(P)-binding domain"/>
    <property type="match status" value="1"/>
</dbReference>
<comment type="catalytic activity">
    <reaction evidence="4">
        <text>(S)-ureidoglycolate = urea + glyoxylate</text>
        <dbReference type="Rhea" id="RHEA:11304"/>
        <dbReference type="ChEBI" id="CHEBI:16199"/>
        <dbReference type="ChEBI" id="CHEBI:36655"/>
        <dbReference type="ChEBI" id="CHEBI:57296"/>
        <dbReference type="EC" id="4.3.2.3"/>
    </reaction>
</comment>
<comment type="subunit">
    <text evidence="1">Homodimer.</text>
</comment>
<dbReference type="Pfam" id="PF01494">
    <property type="entry name" value="FAD_binding_3"/>
    <property type="match status" value="1"/>
</dbReference>
<protein>
    <recommendedName>
        <fullName evidence="5">FAD-binding domain-containing protein</fullName>
    </recommendedName>
</protein>
<accession>A0A7S3JV54</accession>
<proteinExistence type="predicted"/>
<dbReference type="SUPFAM" id="SSF51182">
    <property type="entry name" value="RmlC-like cupins"/>
    <property type="match status" value="1"/>
</dbReference>
<dbReference type="GO" id="GO:0050385">
    <property type="term" value="F:ureidoglycolate lyase activity"/>
    <property type="evidence" value="ECO:0007669"/>
    <property type="project" value="UniProtKB-EC"/>
</dbReference>
<dbReference type="InterPro" id="IPR007247">
    <property type="entry name" value="Ureidogly_lyase"/>
</dbReference>
<dbReference type="GO" id="GO:0071949">
    <property type="term" value="F:FAD binding"/>
    <property type="evidence" value="ECO:0007669"/>
    <property type="project" value="InterPro"/>
</dbReference>
<dbReference type="GO" id="GO:0006144">
    <property type="term" value="P:purine nucleobase metabolic process"/>
    <property type="evidence" value="ECO:0007669"/>
    <property type="project" value="UniProtKB-KW"/>
</dbReference>
<dbReference type="InterPro" id="IPR024060">
    <property type="entry name" value="Ureidoglycolate_lyase_dom_sf"/>
</dbReference>
<reference evidence="6" key="1">
    <citation type="submission" date="2021-01" db="EMBL/GenBank/DDBJ databases">
        <authorList>
            <person name="Corre E."/>
            <person name="Pelletier E."/>
            <person name="Niang G."/>
            <person name="Scheremetjew M."/>
            <person name="Finn R."/>
            <person name="Kale V."/>
            <person name="Holt S."/>
            <person name="Cochrane G."/>
            <person name="Meng A."/>
            <person name="Brown T."/>
            <person name="Cohen L."/>
        </authorList>
    </citation>
    <scope>NUCLEOTIDE SEQUENCE</scope>
    <source>
        <strain evidence="6">CCMP1510</strain>
    </source>
</reference>
<sequence length="539" mass="60970">MRAIGRDVTNWTSRLMNGKILFDLDDVVNEKLAQVPCLVARWDRIHKCCEEGNESFITYNKSVEIVEKDPLNENKLRIKLSTNEVLDDIDFVVGCDGRYSKVRESVLGPSVPFYGPPYIADFRIVCSTKEVNTKVPHFKGIQRVYQTFDHGGCVRVGLMRMPPKANGGDDDDDDELGLFGNVPMGDDHASFETQKQDPQFLARAFSSLNAPSVNDQIGNLVLEILQRHGASAHWARKQETPTKYAIANNILLIGDAAGAIYPSLGQGANLSLEDACIAAACFRAYFENNNINITSRVSAIRTPRRNDIQRWSRQHAMHVAFGNLENEIRDWTQDNGPWRRALFQLWNGWPRAHIAQHFEPIQAQVATRDNFASFGDLVTISQDGDLYNPNTIDAKLDLSKGEPRLYFMELHGPRPLSVRWLTRHTQVTQCLASLDNQPFWLAVHIPTPSENDHKPTLTNTKVFLIPPRHFVKLHAGTWHAGPFWRPSKHNDSADLDRMTFVNLELADTNVVDHFSVDLLEEYNVHDPHATIPVVIHDES</sequence>
<dbReference type="PANTHER" id="PTHR35721">
    <property type="entry name" value="UREIDOGLYCOLATE HYDROLASE"/>
    <property type="match status" value="1"/>
</dbReference>
<evidence type="ECO:0000256" key="4">
    <source>
        <dbReference type="ARBA" id="ARBA00047684"/>
    </source>
</evidence>
<organism evidence="6">
    <name type="scientific">Aureoumbra lagunensis</name>
    <dbReference type="NCBI Taxonomy" id="44058"/>
    <lineage>
        <taxon>Eukaryota</taxon>
        <taxon>Sar</taxon>
        <taxon>Stramenopiles</taxon>
        <taxon>Ochrophyta</taxon>
        <taxon>Pelagophyceae</taxon>
        <taxon>Pelagomonadales</taxon>
        <taxon>Aureoumbra</taxon>
    </lineage>
</organism>